<evidence type="ECO:0000256" key="3">
    <source>
        <dbReference type="ARBA" id="ARBA00022692"/>
    </source>
</evidence>
<gene>
    <name evidence="10" type="ORF">ACFR9U_20820</name>
</gene>
<feature type="transmembrane region" description="Helical" evidence="7">
    <location>
        <begin position="227"/>
        <end position="252"/>
    </location>
</feature>
<evidence type="ECO:0000256" key="7">
    <source>
        <dbReference type="SAM" id="Phobius"/>
    </source>
</evidence>
<evidence type="ECO:0000256" key="2">
    <source>
        <dbReference type="ARBA" id="ARBA00022475"/>
    </source>
</evidence>
<keyword evidence="5" id="KW-0560">Oxidoreductase</keyword>
<feature type="transmembrane region" description="Helical" evidence="7">
    <location>
        <begin position="189"/>
        <end position="215"/>
    </location>
</feature>
<dbReference type="PANTHER" id="PTHR42682:SF4">
    <property type="entry name" value="NADH-UBIQUINONE_PLASTOQUINONE"/>
    <property type="match status" value="1"/>
</dbReference>
<feature type="transmembrane region" description="Helical" evidence="7">
    <location>
        <begin position="61"/>
        <end position="84"/>
    </location>
</feature>
<evidence type="ECO:0000313" key="11">
    <source>
        <dbReference type="Proteomes" id="UP001597119"/>
    </source>
</evidence>
<comment type="subcellular location">
    <subcellularLocation>
        <location evidence="1">Cell membrane</location>
        <topology evidence="1">Multi-pass membrane protein</topology>
    </subcellularLocation>
</comment>
<evidence type="ECO:0000313" key="10">
    <source>
        <dbReference type="EMBL" id="MFD1589426.1"/>
    </source>
</evidence>
<feature type="transmembrane region" description="Helical" evidence="7">
    <location>
        <begin position="149"/>
        <end position="169"/>
    </location>
</feature>
<dbReference type="InterPro" id="IPR001750">
    <property type="entry name" value="ND/Mrp_TM"/>
</dbReference>
<feature type="transmembrane region" description="Helical" evidence="7">
    <location>
        <begin position="288"/>
        <end position="313"/>
    </location>
</feature>
<evidence type="ECO:0000259" key="8">
    <source>
        <dbReference type="Pfam" id="PF00361"/>
    </source>
</evidence>
<keyword evidence="2" id="KW-1003">Cell membrane</keyword>
<dbReference type="Proteomes" id="UP001597119">
    <property type="component" value="Unassembled WGS sequence"/>
</dbReference>
<feature type="transmembrane region" description="Helical" evidence="7">
    <location>
        <begin position="391"/>
        <end position="412"/>
    </location>
</feature>
<dbReference type="InterPro" id="IPR052175">
    <property type="entry name" value="ComplexI-like_HydComp"/>
</dbReference>
<keyword evidence="11" id="KW-1185">Reference proteome</keyword>
<feature type="transmembrane region" description="Helical" evidence="7">
    <location>
        <begin position="461"/>
        <end position="480"/>
    </location>
</feature>
<reference evidence="10 11" key="1">
    <citation type="journal article" date="2019" name="Int. J. Syst. Evol. Microbiol.">
        <title>The Global Catalogue of Microorganisms (GCM) 10K type strain sequencing project: providing services to taxonomists for standard genome sequencing and annotation.</title>
        <authorList>
            <consortium name="The Broad Institute Genomics Platform"/>
            <consortium name="The Broad Institute Genome Sequencing Center for Infectious Disease"/>
            <person name="Wu L."/>
            <person name="Ma J."/>
        </authorList>
    </citation>
    <scope>NUCLEOTIDE SEQUENCE [LARGE SCALE GENOMIC DNA]</scope>
    <source>
        <strain evidence="10 11">CGMCC 1.12125</strain>
    </source>
</reference>
<feature type="domain" description="NADH-Ubiquinone oxidoreductase (complex I) chain 5 N-terminal" evidence="9">
    <location>
        <begin position="53"/>
        <end position="97"/>
    </location>
</feature>
<feature type="transmembrane region" description="Helical" evidence="7">
    <location>
        <begin position="358"/>
        <end position="379"/>
    </location>
</feature>
<keyword evidence="4 7" id="KW-1133">Transmembrane helix</keyword>
<evidence type="ECO:0000256" key="5">
    <source>
        <dbReference type="ARBA" id="ARBA00023002"/>
    </source>
</evidence>
<feature type="transmembrane region" description="Helical" evidence="7">
    <location>
        <begin position="264"/>
        <end position="281"/>
    </location>
</feature>
<organism evidence="10 11">
    <name type="scientific">Halorientalis brevis</name>
    <dbReference type="NCBI Taxonomy" id="1126241"/>
    <lineage>
        <taxon>Archaea</taxon>
        <taxon>Methanobacteriati</taxon>
        <taxon>Methanobacteriota</taxon>
        <taxon>Stenosarchaea group</taxon>
        <taxon>Halobacteria</taxon>
        <taxon>Halobacteriales</taxon>
        <taxon>Haloarculaceae</taxon>
        <taxon>Halorientalis</taxon>
    </lineage>
</organism>
<keyword evidence="3 7" id="KW-0812">Transmembrane</keyword>
<evidence type="ECO:0000256" key="6">
    <source>
        <dbReference type="ARBA" id="ARBA00023136"/>
    </source>
</evidence>
<proteinExistence type="predicted"/>
<name>A0ABD6CIP0_9EURY</name>
<dbReference type="RefSeq" id="WP_247381125.1">
    <property type="nucleotide sequence ID" value="NZ_JALLGV010000009.1"/>
</dbReference>
<dbReference type="GO" id="GO:0016491">
    <property type="term" value="F:oxidoreductase activity"/>
    <property type="evidence" value="ECO:0007669"/>
    <property type="project" value="UniProtKB-KW"/>
</dbReference>
<dbReference type="Pfam" id="PF00361">
    <property type="entry name" value="Proton_antipo_M"/>
    <property type="match status" value="1"/>
</dbReference>
<feature type="transmembrane region" description="Helical" evidence="7">
    <location>
        <begin position="96"/>
        <end position="114"/>
    </location>
</feature>
<sequence>MAPILASGSRPNRREAWTFLAAGLTLALAAQAAAATLDGVVYETTLGRLAVGAPLTFRVDALGALFALLASFLWLVASAYSVGYMRGLDEHDQTRYFAAFAASIGATMGVALAANLLTLFVFYELLTVATYPLVAHAETPEARRAGRRYLAYTLSGGVAILGGIVLVYAVTGSGEFVAGGLAGLASEPIVATVAYGLLVVGFGVKAAVVPLHAWLPDAMVAPTPVSGLLHAVAVVKSGVFGLARVVLFVFGAGTVRSLGLGRPLAVAAAATMLLAGVVALRQDKLKRGLAYSTISQLSYIVLGIALLTPLALFGALLHLVAHAFMKITLFFCAGAIYVETDTEYVSQMGGIWRRLPALMTAFAVGSAGLVGLPGIAGFVSKWYLILGALDANALVFAATYLVAGLLKLLFFWPVLLTAYAGRNATDGFRPVDVHHGVATGEHDGGRTATWERRTPLTESSWWLLGPVLVTAGGAVVLGVVPDATPFWALARTVGAEVFPGG</sequence>
<dbReference type="AlphaFoldDB" id="A0ABD6CIP0"/>
<evidence type="ECO:0000256" key="4">
    <source>
        <dbReference type="ARBA" id="ARBA00022989"/>
    </source>
</evidence>
<evidence type="ECO:0000259" key="9">
    <source>
        <dbReference type="Pfam" id="PF00662"/>
    </source>
</evidence>
<dbReference type="PANTHER" id="PTHR42682">
    <property type="entry name" value="HYDROGENASE-4 COMPONENT F"/>
    <property type="match status" value="1"/>
</dbReference>
<feature type="domain" description="NADH:quinone oxidoreductase/Mrp antiporter transmembrane" evidence="8">
    <location>
        <begin position="113"/>
        <end position="405"/>
    </location>
</feature>
<comment type="caution">
    <text evidence="10">The sequence shown here is derived from an EMBL/GenBank/DDBJ whole genome shotgun (WGS) entry which is preliminary data.</text>
</comment>
<dbReference type="PRINTS" id="PR01434">
    <property type="entry name" value="NADHDHGNASE5"/>
</dbReference>
<dbReference type="GO" id="GO:0005886">
    <property type="term" value="C:plasma membrane"/>
    <property type="evidence" value="ECO:0007669"/>
    <property type="project" value="UniProtKB-SubCell"/>
</dbReference>
<evidence type="ECO:0000256" key="1">
    <source>
        <dbReference type="ARBA" id="ARBA00004651"/>
    </source>
</evidence>
<protein>
    <submittedName>
        <fullName evidence="10">Proton-conducting transporter membrane subunit</fullName>
    </submittedName>
</protein>
<dbReference type="Pfam" id="PF00662">
    <property type="entry name" value="Proton_antipo_N"/>
    <property type="match status" value="1"/>
</dbReference>
<dbReference type="EMBL" id="JBHUDJ010000015">
    <property type="protein sequence ID" value="MFD1589426.1"/>
    <property type="molecule type" value="Genomic_DNA"/>
</dbReference>
<accession>A0ABD6CIP0</accession>
<dbReference type="InterPro" id="IPR001516">
    <property type="entry name" value="Proton_antipo_N"/>
</dbReference>
<keyword evidence="6 7" id="KW-0472">Membrane</keyword>